<reference evidence="2 3" key="1">
    <citation type="submission" date="2019-06" db="EMBL/GenBank/DDBJ databases">
        <title>Whole genome sequence for Cellvibrionaceae sp. R142.</title>
        <authorList>
            <person name="Wang G."/>
        </authorList>
    </citation>
    <scope>NUCLEOTIDE SEQUENCE [LARGE SCALE GENOMIC DNA]</scope>
    <source>
        <strain evidence="2 3">R142</strain>
    </source>
</reference>
<dbReference type="AlphaFoldDB" id="A0A545SSS0"/>
<dbReference type="OrthoDB" id="8109453at2"/>
<dbReference type="Gene3D" id="1.10.10.2120">
    <property type="match status" value="1"/>
</dbReference>
<dbReference type="Proteomes" id="UP000319732">
    <property type="component" value="Unassembled WGS sequence"/>
</dbReference>
<dbReference type="InterPro" id="IPR047801">
    <property type="entry name" value="Peptidase_C45"/>
</dbReference>
<evidence type="ECO:0000313" key="3">
    <source>
        <dbReference type="Proteomes" id="UP000319732"/>
    </source>
</evidence>
<evidence type="ECO:0000313" key="2">
    <source>
        <dbReference type="EMBL" id="TQV68020.1"/>
    </source>
</evidence>
<organism evidence="2 3">
    <name type="scientific">Exilibacterium tricleocarpae</name>
    <dbReference type="NCBI Taxonomy" id="2591008"/>
    <lineage>
        <taxon>Bacteria</taxon>
        <taxon>Pseudomonadati</taxon>
        <taxon>Pseudomonadota</taxon>
        <taxon>Gammaproteobacteria</taxon>
        <taxon>Cellvibrionales</taxon>
        <taxon>Cellvibrionaceae</taxon>
        <taxon>Exilibacterium</taxon>
    </lineage>
</organism>
<dbReference type="Gene3D" id="3.60.60.10">
    <property type="entry name" value="Penicillin V Acylase, Chain A"/>
    <property type="match status" value="1"/>
</dbReference>
<dbReference type="InterPro" id="IPR005079">
    <property type="entry name" value="Peptidase_C45_hydrolase"/>
</dbReference>
<gene>
    <name evidence="2" type="ORF">FKG94_24620</name>
</gene>
<proteinExistence type="predicted"/>
<accession>A0A545SSS0</accession>
<dbReference type="RefSeq" id="WP_142929614.1">
    <property type="nucleotide sequence ID" value="NZ_ML660108.1"/>
</dbReference>
<dbReference type="NCBIfam" id="NF040521">
    <property type="entry name" value="C45_proenzyme"/>
    <property type="match status" value="1"/>
</dbReference>
<feature type="domain" description="Peptidase C45 hydrolase" evidence="1">
    <location>
        <begin position="127"/>
        <end position="350"/>
    </location>
</feature>
<dbReference type="PANTHER" id="PTHR34180:SF1">
    <property type="entry name" value="BETA-ALANYL-DOPAMINE_CARCININE HYDROLASE"/>
    <property type="match status" value="1"/>
</dbReference>
<comment type="caution">
    <text evidence="2">The sequence shown here is derived from an EMBL/GenBank/DDBJ whole genome shotgun (WGS) entry which is preliminary data.</text>
</comment>
<dbReference type="PANTHER" id="PTHR34180">
    <property type="entry name" value="PEPTIDASE C45"/>
    <property type="match status" value="1"/>
</dbReference>
<evidence type="ECO:0000259" key="1">
    <source>
        <dbReference type="Pfam" id="PF03417"/>
    </source>
</evidence>
<protein>
    <submittedName>
        <fullName evidence="2">Peptidase C45</fullName>
    </submittedName>
</protein>
<sequence>MSLPVIDLNGDNYEQGFQHGTLLQDQIAHNIEIYLSRFFRQFGLSKDELLDHCRRYLTAIKGKSPEYEEGLRGLSEGARQPLDYISVLNLRYELFYFQFGVRGAIEMEAQPDGCTLFAVLPNGMQNGHLTIGQNWDWIPQVKGAITRIQENSGLEILSFTEAGVLGGKIGLNSAGIGLGINGMTSVHDDWTRFKLPLHYRCFNILRSIDFDSAVSIITNEPRSCSSNFLVAASPDHVVNLEAAPDIVVRLTCNNNCITHANNFRDPESSGIVISESPNTPRSERRAVRLETLINEGGIVTHEKLKTYLRDHDNSPYSICRHENMQLEEQERTLTVTSIIMDLEDRVLWATDGPPCQNSFQEIHLNK</sequence>
<dbReference type="InterPro" id="IPR047794">
    <property type="entry name" value="C45_proenzyme-like"/>
</dbReference>
<name>A0A545SSS0_9GAMM</name>
<dbReference type="EMBL" id="VHSG01000032">
    <property type="protein sequence ID" value="TQV68020.1"/>
    <property type="molecule type" value="Genomic_DNA"/>
</dbReference>
<keyword evidence="3" id="KW-1185">Reference proteome</keyword>
<dbReference type="Pfam" id="PF03417">
    <property type="entry name" value="AAT"/>
    <property type="match status" value="1"/>
</dbReference>